<dbReference type="InterPro" id="IPR036950">
    <property type="entry name" value="PBP_transglycosylase"/>
</dbReference>
<evidence type="ECO:0000256" key="13">
    <source>
        <dbReference type="ARBA" id="ARBA00023136"/>
    </source>
</evidence>
<dbReference type="PANTHER" id="PTHR32282">
    <property type="entry name" value="BINDING PROTEIN TRANSPEPTIDASE, PUTATIVE-RELATED"/>
    <property type="match status" value="1"/>
</dbReference>
<dbReference type="PANTHER" id="PTHR32282:SF11">
    <property type="entry name" value="PENICILLIN-BINDING PROTEIN 1B"/>
    <property type="match status" value="1"/>
</dbReference>
<keyword evidence="14" id="KW-0511">Multifunctional enzyme</keyword>
<dbReference type="Gene3D" id="1.10.3810.10">
    <property type="entry name" value="Biosynthetic peptidoglycan transglycosylase-like"/>
    <property type="match status" value="1"/>
</dbReference>
<dbReference type="SUPFAM" id="SSF56601">
    <property type="entry name" value="beta-lactamase/transpeptidase-like"/>
    <property type="match status" value="1"/>
</dbReference>
<evidence type="ECO:0000256" key="6">
    <source>
        <dbReference type="ARBA" id="ARBA00022645"/>
    </source>
</evidence>
<keyword evidence="21" id="KW-1185">Reference proteome</keyword>
<evidence type="ECO:0000256" key="3">
    <source>
        <dbReference type="ARBA" id="ARBA00007090"/>
    </source>
</evidence>
<organism evidence="20 21">
    <name type="scientific">Chryseotalea sanaruensis</name>
    <dbReference type="NCBI Taxonomy" id="2482724"/>
    <lineage>
        <taxon>Bacteria</taxon>
        <taxon>Pseudomonadati</taxon>
        <taxon>Bacteroidota</taxon>
        <taxon>Cytophagia</taxon>
        <taxon>Cytophagales</taxon>
        <taxon>Chryseotaleaceae</taxon>
        <taxon>Chryseotalea</taxon>
    </lineage>
</organism>
<dbReference type="InterPro" id="IPR001460">
    <property type="entry name" value="PCN-bd_Tpept"/>
</dbReference>
<evidence type="ECO:0000256" key="16">
    <source>
        <dbReference type="ARBA" id="ARBA00034000"/>
    </source>
</evidence>
<comment type="caution">
    <text evidence="20">The sequence shown here is derived from an EMBL/GenBank/DDBJ whole genome shotgun (WGS) entry which is preliminary data.</text>
</comment>
<keyword evidence="11" id="KW-0133">Cell shape</keyword>
<evidence type="ECO:0000256" key="11">
    <source>
        <dbReference type="ARBA" id="ARBA00022960"/>
    </source>
</evidence>
<accession>A0A401U7A4</accession>
<evidence type="ECO:0000259" key="18">
    <source>
        <dbReference type="Pfam" id="PF00905"/>
    </source>
</evidence>
<name>A0A401U7A4_9BACT</name>
<feature type="domain" description="Penicillin-binding protein transpeptidase" evidence="18">
    <location>
        <begin position="408"/>
        <end position="643"/>
    </location>
</feature>
<feature type="domain" description="Glycosyl transferase family 51" evidence="19">
    <location>
        <begin position="47"/>
        <end position="232"/>
    </location>
</feature>
<comment type="similarity">
    <text evidence="3">In the C-terminal section; belongs to the transpeptidase family.</text>
</comment>
<comment type="catalytic activity">
    <reaction evidence="17">
        <text>[GlcNAc-(1-&gt;4)-Mur2Ac(oyl-L-Ala-gamma-D-Glu-L-Lys-D-Ala-D-Ala)](n)-di-trans,octa-cis-undecaprenyl diphosphate + beta-D-GlcNAc-(1-&gt;4)-Mur2Ac(oyl-L-Ala-gamma-D-Glu-L-Lys-D-Ala-D-Ala)-di-trans,octa-cis-undecaprenyl diphosphate = [GlcNAc-(1-&gt;4)-Mur2Ac(oyl-L-Ala-gamma-D-Glu-L-Lys-D-Ala-D-Ala)](n+1)-di-trans,octa-cis-undecaprenyl diphosphate + di-trans,octa-cis-undecaprenyl diphosphate + H(+)</text>
        <dbReference type="Rhea" id="RHEA:23708"/>
        <dbReference type="Rhea" id="RHEA-COMP:9602"/>
        <dbReference type="Rhea" id="RHEA-COMP:9603"/>
        <dbReference type="ChEBI" id="CHEBI:15378"/>
        <dbReference type="ChEBI" id="CHEBI:58405"/>
        <dbReference type="ChEBI" id="CHEBI:60033"/>
        <dbReference type="ChEBI" id="CHEBI:78435"/>
        <dbReference type="EC" id="2.4.99.28"/>
    </reaction>
</comment>
<dbReference type="SUPFAM" id="SSF53955">
    <property type="entry name" value="Lysozyme-like"/>
    <property type="match status" value="1"/>
</dbReference>
<comment type="pathway">
    <text evidence="2">Cell wall biogenesis; peptidoglycan biosynthesis.</text>
</comment>
<evidence type="ECO:0000256" key="8">
    <source>
        <dbReference type="ARBA" id="ARBA00022676"/>
    </source>
</evidence>
<dbReference type="GO" id="GO:0009002">
    <property type="term" value="F:serine-type D-Ala-D-Ala carboxypeptidase activity"/>
    <property type="evidence" value="ECO:0007669"/>
    <property type="project" value="UniProtKB-EC"/>
</dbReference>
<keyword evidence="6" id="KW-0121">Carboxypeptidase</keyword>
<evidence type="ECO:0000256" key="17">
    <source>
        <dbReference type="ARBA" id="ARBA00049902"/>
    </source>
</evidence>
<comment type="catalytic activity">
    <reaction evidence="16">
        <text>Preferential cleavage: (Ac)2-L-Lys-D-Ala-|-D-Ala. Also transpeptidation of peptidyl-alanyl moieties that are N-acyl substituents of D-alanine.</text>
        <dbReference type="EC" id="3.4.16.4"/>
    </reaction>
</comment>
<dbReference type="EMBL" id="BHXQ01000002">
    <property type="protein sequence ID" value="GCC50766.1"/>
    <property type="molecule type" value="Genomic_DNA"/>
</dbReference>
<comment type="subcellular location">
    <subcellularLocation>
        <location evidence="1">Cell membrane</location>
    </subcellularLocation>
</comment>
<gene>
    <name evidence="20" type="ORF">SanaruYs_09840</name>
</gene>
<evidence type="ECO:0000256" key="12">
    <source>
        <dbReference type="ARBA" id="ARBA00022984"/>
    </source>
</evidence>
<evidence type="ECO:0000256" key="7">
    <source>
        <dbReference type="ARBA" id="ARBA00022670"/>
    </source>
</evidence>
<evidence type="ECO:0000256" key="5">
    <source>
        <dbReference type="ARBA" id="ARBA00022475"/>
    </source>
</evidence>
<evidence type="ECO:0000256" key="9">
    <source>
        <dbReference type="ARBA" id="ARBA00022679"/>
    </source>
</evidence>
<keyword evidence="9" id="KW-0808">Transferase</keyword>
<evidence type="ECO:0000256" key="2">
    <source>
        <dbReference type="ARBA" id="ARBA00004752"/>
    </source>
</evidence>
<keyword evidence="15" id="KW-0961">Cell wall biogenesis/degradation</keyword>
<evidence type="ECO:0000256" key="1">
    <source>
        <dbReference type="ARBA" id="ARBA00004236"/>
    </source>
</evidence>
<evidence type="ECO:0000256" key="4">
    <source>
        <dbReference type="ARBA" id="ARBA00007739"/>
    </source>
</evidence>
<dbReference type="GO" id="GO:0005886">
    <property type="term" value="C:plasma membrane"/>
    <property type="evidence" value="ECO:0007669"/>
    <property type="project" value="UniProtKB-SubCell"/>
</dbReference>
<dbReference type="GO" id="GO:0006508">
    <property type="term" value="P:proteolysis"/>
    <property type="evidence" value="ECO:0007669"/>
    <property type="project" value="UniProtKB-KW"/>
</dbReference>
<keyword evidence="12" id="KW-0573">Peptidoglycan synthesis</keyword>
<keyword evidence="5" id="KW-1003">Cell membrane</keyword>
<keyword evidence="8" id="KW-0328">Glycosyltransferase</keyword>
<dbReference type="InterPro" id="IPR023346">
    <property type="entry name" value="Lysozyme-like_dom_sf"/>
</dbReference>
<dbReference type="GO" id="GO:0008360">
    <property type="term" value="P:regulation of cell shape"/>
    <property type="evidence" value="ECO:0007669"/>
    <property type="project" value="UniProtKB-KW"/>
</dbReference>
<evidence type="ECO:0000259" key="19">
    <source>
        <dbReference type="Pfam" id="PF00912"/>
    </source>
</evidence>
<dbReference type="InterPro" id="IPR001264">
    <property type="entry name" value="Glyco_trans_51"/>
</dbReference>
<dbReference type="Pfam" id="PF00905">
    <property type="entry name" value="Transpeptidase"/>
    <property type="match status" value="1"/>
</dbReference>
<dbReference type="AlphaFoldDB" id="A0A401U7A4"/>
<dbReference type="GO" id="GO:0008955">
    <property type="term" value="F:peptidoglycan glycosyltransferase activity"/>
    <property type="evidence" value="ECO:0007669"/>
    <property type="project" value="UniProtKB-EC"/>
</dbReference>
<dbReference type="Proteomes" id="UP000288227">
    <property type="component" value="Unassembled WGS sequence"/>
</dbReference>
<dbReference type="InterPro" id="IPR050396">
    <property type="entry name" value="Glycosyltr_51/Transpeptidase"/>
</dbReference>
<sequence>MIGFPIYIYSVSIDLFGLFGGMPSLKAIENPENDLSSEIISADGTSLGRYFRYNRSQASYHDLSPELVNTLILSEDHRFYQHSGMDFVAYLRVLSGILTLNPKGGGSTITQQLAKNLYTQNPDMGLDGTFSKLGKYPRRVIQKTKEWIISVYLERNFTKEEILAMYLNTTTFGNNTYGIKVAAETYFNKSPDSLNIQESAVLVGMLQAVTRFNPVSNPENSFKKRNEVLAKLFRYGYIKTREEYDSIKELPIELTYKVQNQNEGLAPYFRTVIQNDLMRWCKENGYDLWDSGLKIYTTIDSRMQRYAEESMREHMTYLQKDFAQSWEGRDPWIDDNYAPIKGFLDSRIKQTETYKSLVARYGENSDSLKIMLKLKKPMRVFSWNGERDTLFSSMDSLNHYKRFLQAGFMSMDAHTGAIKAWVGGIDHKYFKYDHVKQGRRQPGSTFKAFVYGTAIETGYTPCQRLPDISPSFDLPSGTWRPLNAEGGYGDGTRYTLRQAMARSINSISAQLIQKVDPVNVVDFAKRTGITSPLEAVPSLCLGVNDVSLYELVGAYSAFVNQGIYTIPYYITRIEDKHGNVIEAFTPKTRQAMNEQTAYKMVYMLQGGIQEEGGTSRGLPRELKIDNEIGGKTGTTDNASDGWYMGISKDLVSGSWVGGDERSIHYRSWSSGSGGKTARPIWSNFMMKVYADASLPYKKGKFKTPDSGIDITLDCEQYEVVEDPENTESWSQDDIR</sequence>
<dbReference type="GO" id="GO:0030288">
    <property type="term" value="C:outer membrane-bounded periplasmic space"/>
    <property type="evidence" value="ECO:0007669"/>
    <property type="project" value="TreeGrafter"/>
</dbReference>
<evidence type="ECO:0000256" key="14">
    <source>
        <dbReference type="ARBA" id="ARBA00023268"/>
    </source>
</evidence>
<keyword evidence="13" id="KW-0472">Membrane</keyword>
<evidence type="ECO:0000313" key="20">
    <source>
        <dbReference type="EMBL" id="GCC50766.1"/>
    </source>
</evidence>
<dbReference type="Gene3D" id="3.40.710.10">
    <property type="entry name" value="DD-peptidase/beta-lactamase superfamily"/>
    <property type="match status" value="2"/>
</dbReference>
<evidence type="ECO:0000256" key="10">
    <source>
        <dbReference type="ARBA" id="ARBA00022801"/>
    </source>
</evidence>
<evidence type="ECO:0000256" key="15">
    <source>
        <dbReference type="ARBA" id="ARBA00023316"/>
    </source>
</evidence>
<proteinExistence type="inferred from homology"/>
<dbReference type="GO" id="GO:0009252">
    <property type="term" value="P:peptidoglycan biosynthetic process"/>
    <property type="evidence" value="ECO:0007669"/>
    <property type="project" value="UniProtKB-KW"/>
</dbReference>
<reference evidence="20 21" key="1">
    <citation type="submission" date="2018-11" db="EMBL/GenBank/DDBJ databases">
        <title>Chryseotalea sanarue gen. nov., sp., nov., a member of the family Cytophagaceae, isolated from a brackish lake in Hamamatsu Japan.</title>
        <authorList>
            <person name="Maejima Y."/>
            <person name="Iino T."/>
            <person name="Muraguchi Y."/>
            <person name="Fukuda K."/>
            <person name="Ohkuma M."/>
            <person name="Moriuchi R."/>
            <person name="Dohra H."/>
            <person name="Kimbara K."/>
            <person name="Shintani M."/>
        </authorList>
    </citation>
    <scope>NUCLEOTIDE SEQUENCE [LARGE SCALE GENOMIC DNA]</scope>
    <source>
        <strain evidence="20 21">Ys</strain>
    </source>
</reference>
<dbReference type="Pfam" id="PF00912">
    <property type="entry name" value="Transgly"/>
    <property type="match status" value="1"/>
</dbReference>
<dbReference type="GO" id="GO:0008658">
    <property type="term" value="F:penicillin binding"/>
    <property type="evidence" value="ECO:0007669"/>
    <property type="project" value="InterPro"/>
</dbReference>
<keyword evidence="7" id="KW-0645">Protease</keyword>
<evidence type="ECO:0000313" key="21">
    <source>
        <dbReference type="Proteomes" id="UP000288227"/>
    </source>
</evidence>
<comment type="similarity">
    <text evidence="4">In the N-terminal section; belongs to the glycosyltransferase 51 family.</text>
</comment>
<keyword evidence="10" id="KW-0378">Hydrolase</keyword>
<dbReference type="GO" id="GO:0071555">
    <property type="term" value="P:cell wall organization"/>
    <property type="evidence" value="ECO:0007669"/>
    <property type="project" value="UniProtKB-KW"/>
</dbReference>
<dbReference type="InterPro" id="IPR012338">
    <property type="entry name" value="Beta-lactam/transpept-like"/>
</dbReference>
<protein>
    <submittedName>
        <fullName evidence="20">Transglycosylase</fullName>
    </submittedName>
</protein>